<evidence type="ECO:0000313" key="6">
    <source>
        <dbReference type="Proteomes" id="UP000474967"/>
    </source>
</evidence>
<feature type="transmembrane region" description="Helical" evidence="2">
    <location>
        <begin position="273"/>
        <end position="294"/>
    </location>
</feature>
<dbReference type="InterPro" id="IPR001173">
    <property type="entry name" value="Glyco_trans_2-like"/>
</dbReference>
<evidence type="ECO:0000259" key="4">
    <source>
        <dbReference type="Pfam" id="PF26629"/>
    </source>
</evidence>
<dbReference type="Pfam" id="PF26629">
    <property type="entry name" value="GT2_TM_C"/>
    <property type="match status" value="1"/>
</dbReference>
<dbReference type="AlphaFoldDB" id="A0A6L9Y0A6"/>
<evidence type="ECO:0000256" key="2">
    <source>
        <dbReference type="SAM" id="Phobius"/>
    </source>
</evidence>
<dbReference type="Proteomes" id="UP000474967">
    <property type="component" value="Unassembled WGS sequence"/>
</dbReference>
<dbReference type="SUPFAM" id="SSF53448">
    <property type="entry name" value="Nucleotide-diphospho-sugar transferases"/>
    <property type="match status" value="1"/>
</dbReference>
<keyword evidence="2" id="KW-0472">Membrane</keyword>
<dbReference type="PANTHER" id="PTHR48090">
    <property type="entry name" value="UNDECAPRENYL-PHOSPHATE 4-DEOXY-4-FORMAMIDO-L-ARABINOSE TRANSFERASE-RELATED"/>
    <property type="match status" value="1"/>
</dbReference>
<comment type="caution">
    <text evidence="5">The sequence shown here is derived from an EMBL/GenBank/DDBJ whole genome shotgun (WGS) entry which is preliminary data.</text>
</comment>
<feature type="domain" description="Glycosyltransferase 2-like" evidence="3">
    <location>
        <begin position="10"/>
        <end position="169"/>
    </location>
</feature>
<keyword evidence="2" id="KW-1133">Transmembrane helix</keyword>
<feature type="domain" description="Low-salt glycan biosynthesis hexosyltransferase Agl6 C-terminal transmembrane region" evidence="4">
    <location>
        <begin position="289"/>
        <end position="382"/>
    </location>
</feature>
<feature type="transmembrane region" description="Helical" evidence="2">
    <location>
        <begin position="315"/>
        <end position="340"/>
    </location>
</feature>
<feature type="transmembrane region" description="Helical" evidence="2">
    <location>
        <begin position="234"/>
        <end position="261"/>
    </location>
</feature>
<keyword evidence="5" id="KW-0808">Transferase</keyword>
<dbReference type="Gene3D" id="3.90.550.10">
    <property type="entry name" value="Spore Coat Polysaccharide Biosynthesis Protein SpsA, Chain A"/>
    <property type="match status" value="1"/>
</dbReference>
<accession>A0A6L9Y0A6</accession>
<dbReference type="GO" id="GO:0016740">
    <property type="term" value="F:transferase activity"/>
    <property type="evidence" value="ECO:0007669"/>
    <property type="project" value="UniProtKB-KW"/>
</dbReference>
<dbReference type="InterPro" id="IPR050256">
    <property type="entry name" value="Glycosyltransferase_2"/>
</dbReference>
<name>A0A6L9Y0A6_9MICO</name>
<protein>
    <submittedName>
        <fullName evidence="5">Glycosyltransferase family 2 protein</fullName>
    </submittedName>
</protein>
<gene>
    <name evidence="5" type="ORF">G3T36_14265</name>
</gene>
<dbReference type="InterPro" id="IPR029044">
    <property type="entry name" value="Nucleotide-diphossugar_trans"/>
</dbReference>
<evidence type="ECO:0000259" key="3">
    <source>
        <dbReference type="Pfam" id="PF00535"/>
    </source>
</evidence>
<feature type="transmembrane region" description="Helical" evidence="2">
    <location>
        <begin position="360"/>
        <end position="386"/>
    </location>
</feature>
<dbReference type="EMBL" id="JAAGWY010000003">
    <property type="protein sequence ID" value="NEN07026.1"/>
    <property type="molecule type" value="Genomic_DNA"/>
</dbReference>
<sequence>MTTVQVIELTILMPCLNEAETLATCIDKARGYLDRSGVVGEIVVADNGSTDGSQAIAEAHGARVVNVLDKGYGSALLGGIAAANGTYVIMGDADDSYDFADLDQFVARLRAGDDLVMGNRFLGGIEPGAMPPLHKYLGNPVLSSIGRLFFRAPIRDFHCGLRGFNRQAMLDLHLQTTGMEFASEMVVKASLGGRRVSEVPTTLKKDGRSRPPHLRSWRDGWRHLRFLLIFSPRWLFLVPGTIAFALGILGTFILTFGPFSIGEIGFDVASQVYLAAIAVVGYQAVIFAILSKIYAQHEGFRIPRSRNFDRLEKRISLESSAVVGLILFLIGLTVAILQLVMWGSTGFGALEIDRTVRTAISAALLMMLGAQTIMAGMFLGVLSVVLKRS</sequence>
<keyword evidence="2" id="KW-0812">Transmembrane</keyword>
<dbReference type="PANTHER" id="PTHR48090:SF7">
    <property type="entry name" value="RFBJ PROTEIN"/>
    <property type="match status" value="1"/>
</dbReference>
<dbReference type="RefSeq" id="WP_163290487.1">
    <property type="nucleotide sequence ID" value="NZ_JAAGWY010000003.1"/>
</dbReference>
<dbReference type="InterPro" id="IPR058718">
    <property type="entry name" value="Agl6_TM_C"/>
</dbReference>
<keyword evidence="6" id="KW-1185">Reference proteome</keyword>
<dbReference type="CDD" id="cd04179">
    <property type="entry name" value="DPM_DPG-synthase_like"/>
    <property type="match status" value="1"/>
</dbReference>
<proteinExistence type="inferred from homology"/>
<evidence type="ECO:0000256" key="1">
    <source>
        <dbReference type="ARBA" id="ARBA00006739"/>
    </source>
</evidence>
<evidence type="ECO:0000313" key="5">
    <source>
        <dbReference type="EMBL" id="NEN07026.1"/>
    </source>
</evidence>
<organism evidence="5 6">
    <name type="scientific">Leifsonia tongyongensis</name>
    <dbReference type="NCBI Taxonomy" id="1268043"/>
    <lineage>
        <taxon>Bacteria</taxon>
        <taxon>Bacillati</taxon>
        <taxon>Actinomycetota</taxon>
        <taxon>Actinomycetes</taxon>
        <taxon>Micrococcales</taxon>
        <taxon>Microbacteriaceae</taxon>
        <taxon>Leifsonia</taxon>
    </lineage>
</organism>
<dbReference type="Pfam" id="PF00535">
    <property type="entry name" value="Glycos_transf_2"/>
    <property type="match status" value="1"/>
</dbReference>
<comment type="similarity">
    <text evidence="1">Belongs to the glycosyltransferase 2 family.</text>
</comment>
<reference evidence="5 6" key="1">
    <citation type="journal article" date="2014" name="J. Microbiol.">
        <title>Diaminobutyricibacter tongyongensis gen. nov., sp. nov. and Homoserinibacter gongjuensis gen. nov., sp. nov. belong to the family Microbacteriaceae.</title>
        <authorList>
            <person name="Kim S.J."/>
            <person name="Ahn J.H."/>
            <person name="Weon H.Y."/>
            <person name="Hamada M."/>
            <person name="Suzuki K."/>
            <person name="Kwon S.W."/>
        </authorList>
    </citation>
    <scope>NUCLEOTIDE SEQUENCE [LARGE SCALE GENOMIC DNA]</scope>
    <source>
        <strain evidence="5 6">NBRC 108724</strain>
    </source>
</reference>